<keyword evidence="2" id="KW-1185">Reference proteome</keyword>
<evidence type="ECO:0000313" key="2">
    <source>
        <dbReference type="Proteomes" id="UP001162992"/>
    </source>
</evidence>
<dbReference type="Proteomes" id="UP001162992">
    <property type="component" value="Chromosome 14"/>
</dbReference>
<comment type="caution">
    <text evidence="1">The sequence shown here is derived from an EMBL/GenBank/DDBJ whole genome shotgun (WGS) entry which is preliminary data.</text>
</comment>
<organism evidence="1 2">
    <name type="scientific">Diphasiastrum complanatum</name>
    <name type="common">Issler's clubmoss</name>
    <name type="synonym">Lycopodium complanatum</name>
    <dbReference type="NCBI Taxonomy" id="34168"/>
    <lineage>
        <taxon>Eukaryota</taxon>
        <taxon>Viridiplantae</taxon>
        <taxon>Streptophyta</taxon>
        <taxon>Embryophyta</taxon>
        <taxon>Tracheophyta</taxon>
        <taxon>Lycopodiopsida</taxon>
        <taxon>Lycopodiales</taxon>
        <taxon>Lycopodiaceae</taxon>
        <taxon>Lycopodioideae</taxon>
        <taxon>Diphasiastrum</taxon>
    </lineage>
</organism>
<proteinExistence type="predicted"/>
<gene>
    <name evidence="1" type="ORF">O6H91_14G042100</name>
</gene>
<name>A0ACC2BNR6_DIPCM</name>
<reference evidence="2" key="1">
    <citation type="journal article" date="2024" name="Proc. Natl. Acad. Sci. U.S.A.">
        <title>Extraordinary preservation of gene collinearity over three hundred million years revealed in homosporous lycophytes.</title>
        <authorList>
            <person name="Li C."/>
            <person name="Wickell D."/>
            <person name="Kuo L.Y."/>
            <person name="Chen X."/>
            <person name="Nie B."/>
            <person name="Liao X."/>
            <person name="Peng D."/>
            <person name="Ji J."/>
            <person name="Jenkins J."/>
            <person name="Williams M."/>
            <person name="Shu S."/>
            <person name="Plott C."/>
            <person name="Barry K."/>
            <person name="Rajasekar S."/>
            <person name="Grimwood J."/>
            <person name="Han X."/>
            <person name="Sun S."/>
            <person name="Hou Z."/>
            <person name="He W."/>
            <person name="Dai G."/>
            <person name="Sun C."/>
            <person name="Schmutz J."/>
            <person name="Leebens-Mack J.H."/>
            <person name="Li F.W."/>
            <person name="Wang L."/>
        </authorList>
    </citation>
    <scope>NUCLEOTIDE SEQUENCE [LARGE SCALE GENOMIC DNA]</scope>
    <source>
        <strain evidence="2">cv. PW_Plant_1</strain>
    </source>
</reference>
<protein>
    <submittedName>
        <fullName evidence="1">Uncharacterized protein</fullName>
    </submittedName>
</protein>
<accession>A0ACC2BNR6</accession>
<evidence type="ECO:0000313" key="1">
    <source>
        <dbReference type="EMBL" id="KAJ7531391.1"/>
    </source>
</evidence>
<sequence length="1774" mass="201736">MAEPKEEPRRASKRLSVQLAEAARTVAAKLAEVSRRRPDLEEQPGFTDRNPTWEDDLPPVRPSLHNEAILSISEDIASTSAFFPDILRASSNQLQNDTPSRERWKNAYKSVKKDLILRKQSMQSAVGTGARMEGYALGMWDPSSPIRVALFQAIYNQQTEYFVLMIICCHLLILIFKATEKEEWVHLKAFSLDFADGIITMFYTAECFLRIWCLGFIWGPNSYLRNGYNRLDFVIVVDSWVHLGVKSVTGRDLFARIAVLRAFRGLIVLREFSFFSNVLAIIDGIKRSVRPLENVIFLTFLVVSYYSLLALQFLEGSLNKRCIRTSDNQVSFPARFCDKKAGHDGYVCPTSQNQTCLLYGNVNWGATSFDKFPSALLTMFQVISLEGWSLIMYEIKDSESSSADAYFMTLVIIGTYFLINVFVAAISGVFLRVRMEHQILLKRFRRTNPLNLYRVTVMANAMKEAIIKDDSKMKWYERLRNKSYKLRYGIATAMLQGGSFVKLGFQSLSFRMSRRSTLSLSGDEDVIQVQSKKHRIGRNYTRGLSRGLSMGSQAAATLQQKALVAVKSFFFRYSELGCIFLNIVILCLYYEGMSNKLLYSLYALETVFLIIFTAEMVLRFIGYGLVRFVDDQMNLWDILIITISAGAVITRAYPNISAARVLRFFYPSKEVADKHPTTVISCIKSLGSLTSVAFFYLLIIIIFSIIGMELYGGQFYDFSDGYPRANHDTVFQAMLLWLSVTTGESWVNQMWNVMRPGVENNWMAPFIFVFYYAITAYVVLNLIIAVILETTELTDNQKKRIQKLEYIKLIRRRQSHVFSRSGTWLLGAVGDAQAGMKSLRKRMNTMKVRTISLPVGKKSAKHSDELQISSESLTKKVKAKAILKDPDISKALPSVTAFEETGVSNYVQDSCQSTTRDIKEKMGVESSVSPINDKSFKETGGVQRRPSRRASQILQITGFPADITKEGRSRTVLESSVLVLMNDQASIPLVSTSQKSLAEATSSASAAVERSVTKVISVSKQTNKRASFQLSDYEDLESSIKRKQSYLSNKALLIFSEDNYIRKFSCKFVGSVWYMRCTSLWVAVSIFVLMETNAEGHSLALASLIPHLDRAVLIVFAVDFLLKLVAHGLILTPEPYLGNPYHLIDLFNLIVDAFSFLPMNPYAKRTFRVLLALRPLRLVSRFDGMRELFTSLLLTLPAIASVLTFTFSVFGVFAIIGTQMFRGLFASCNDGSVENRAECVGYYINNVAIVSPRVWANPPFHFDNVGNAMLSLFVCSTFDNWLDNWLYVAMDISHNNLQPRRNNSPLYAVYFVLFVFVGGFFVLRMFVGVLIDEFGVHSGSKLLTERQKLWRDMNRIIQKMKPARQIQEPTGLLRHGCYRLVHSKIYSNFMIFVIIANYVFLATHQDGQPVALSLMRKRIQCGFVAFYLLEMIINFLASEFWDYYIDYSIAFEAFLSITGAACLFPQKDSPRQIVGRLVYTTRIFCIIRHVPRAKTLMGTLYVCLPSMVDIMGILMVFLFAFAGIGVQLFAHVKDGVCLGPWINFGSFFHSFVTVFQVTTTDNWSCIMYDTMVEKPFCTYDHILEKDDCGFPIASPIYFVAVVTISAHIFMNLFVAIILDTITFGLLNENAMITPDHLYKFQLLWGNKEFDPRCTGYIGLHKLRTFVNRLGHPLGCRHKDPFAWYARIEYEVLHFHIPNKGVPFKHLLETLTLYKVGPTGLPLSLRIEREKQIQKTYEDGATIKIQAIIRGFLTRRRLTRVNLQQGSLMIELTDK</sequence>
<dbReference type="EMBL" id="CM055105">
    <property type="protein sequence ID" value="KAJ7531391.1"/>
    <property type="molecule type" value="Genomic_DNA"/>
</dbReference>